<evidence type="ECO:0000313" key="1">
    <source>
        <dbReference type="EMBL" id="GAA2202749.1"/>
    </source>
</evidence>
<protein>
    <submittedName>
        <fullName evidence="1">Uncharacterized protein</fullName>
    </submittedName>
</protein>
<proteinExistence type="predicted"/>
<dbReference type="Proteomes" id="UP001500432">
    <property type="component" value="Unassembled WGS sequence"/>
</dbReference>
<evidence type="ECO:0000313" key="2">
    <source>
        <dbReference type="Proteomes" id="UP001500432"/>
    </source>
</evidence>
<name>A0ABN3C128_9MICC</name>
<dbReference type="EMBL" id="BAAAQW010000011">
    <property type="protein sequence ID" value="GAA2202749.1"/>
    <property type="molecule type" value="Genomic_DNA"/>
</dbReference>
<keyword evidence="2" id="KW-1185">Reference proteome</keyword>
<comment type="caution">
    <text evidence="1">The sequence shown here is derived from an EMBL/GenBank/DDBJ whole genome shotgun (WGS) entry which is preliminary data.</text>
</comment>
<gene>
    <name evidence="1" type="ORF">GCM10009849_32440</name>
</gene>
<reference evidence="1 2" key="1">
    <citation type="journal article" date="2019" name="Int. J. Syst. Evol. Microbiol.">
        <title>The Global Catalogue of Microorganisms (GCM) 10K type strain sequencing project: providing services to taxonomists for standard genome sequencing and annotation.</title>
        <authorList>
            <consortium name="The Broad Institute Genomics Platform"/>
            <consortium name="The Broad Institute Genome Sequencing Center for Infectious Disease"/>
            <person name="Wu L."/>
            <person name="Ma J."/>
        </authorList>
    </citation>
    <scope>NUCLEOTIDE SEQUENCE [LARGE SCALE GENOMIC DNA]</scope>
    <source>
        <strain evidence="1 2">JCM 16034</strain>
    </source>
</reference>
<dbReference type="RefSeq" id="WP_344300836.1">
    <property type="nucleotide sequence ID" value="NZ_BAAAQW010000011.1"/>
</dbReference>
<accession>A0ABN3C128</accession>
<organism evidence="1 2">
    <name type="scientific">Sinomonas flava</name>
    <dbReference type="NCBI Taxonomy" id="496857"/>
    <lineage>
        <taxon>Bacteria</taxon>
        <taxon>Bacillati</taxon>
        <taxon>Actinomycetota</taxon>
        <taxon>Actinomycetes</taxon>
        <taxon>Micrococcales</taxon>
        <taxon>Micrococcaceae</taxon>
        <taxon>Sinomonas</taxon>
    </lineage>
</organism>
<sequence length="78" mass="8175">MNELEASLVIRAGADQLKAASADPRSAEGYTAVKANLSAALDDIAEALANFESGAPQPNRSTGWAQDLHRVADDLAEH</sequence>